<dbReference type="EMBL" id="JANBPK010000919">
    <property type="protein sequence ID" value="KAJ2928847.1"/>
    <property type="molecule type" value="Genomic_DNA"/>
</dbReference>
<evidence type="ECO:0000313" key="5">
    <source>
        <dbReference type="EMBL" id="KAJ2928847.1"/>
    </source>
</evidence>
<protein>
    <recommendedName>
        <fullName evidence="4">Endonuclease/exonuclease/phosphatase domain-containing protein</fullName>
    </recommendedName>
</protein>
<dbReference type="Pfam" id="PF03372">
    <property type="entry name" value="Exo_endo_phos"/>
    <property type="match status" value="1"/>
</dbReference>
<evidence type="ECO:0000256" key="2">
    <source>
        <dbReference type="ARBA" id="ARBA00022801"/>
    </source>
</evidence>
<comment type="caution">
    <text evidence="5">The sequence shown here is derived from an EMBL/GenBank/DDBJ whole genome shotgun (WGS) entry which is preliminary data.</text>
</comment>
<proteinExistence type="inferred from homology"/>
<dbReference type="Gene3D" id="3.60.10.10">
    <property type="entry name" value="Endonuclease/exonuclease/phosphatase"/>
    <property type="match status" value="1"/>
</dbReference>
<dbReference type="Proteomes" id="UP001140091">
    <property type="component" value="Unassembled WGS sequence"/>
</dbReference>
<dbReference type="PANTHER" id="PTHR12121">
    <property type="entry name" value="CARBON CATABOLITE REPRESSOR PROTEIN 4"/>
    <property type="match status" value="1"/>
</dbReference>
<evidence type="ECO:0000256" key="3">
    <source>
        <dbReference type="SAM" id="MobiDB-lite"/>
    </source>
</evidence>
<keyword evidence="6" id="KW-1185">Reference proteome</keyword>
<dbReference type="GO" id="GO:0000175">
    <property type="term" value="F:3'-5'-RNA exonuclease activity"/>
    <property type="evidence" value="ECO:0007669"/>
    <property type="project" value="TreeGrafter"/>
</dbReference>
<sequence length="434" mass="48746">MSEHIGLIEQRKAKRLLLAQQKKPPTQLLERPWISIKDDGPTQFSVKIMTWNLLAQCLVRRELFPTSDCLKAHQREHLIHEEIERQDADILCLQEVDRLEKLCPMLEKAGYSHQYASGPNKKHGCLIAFKSSLFSLSEHKIVFYDDEEISPDGTPMQKIGQSFVTRNIGLIVGLQRLDNPDLGITVATTHLFWHPRYTYERARQVGILKREVTRFGQSDSLRQRWPSVLAGDFNFTPPDPAYSLLTRTTLLPEHEEYLRPSYVVHRSVDSTVPLSPSQPAAADADEGGGAEAQDPDRVITNARMASPSDGLLDSVGLVKLYSESPEARSAYDAALSRFLQLEPGQEVPIYGSTPERNIDPAHPGFHEPAYTSYTHYWKSVLDYIFVLESDKVDARFTGVLAPLPGNALEPGLPQKAICGSDHLPLVTEVRFNSL</sequence>
<keyword evidence="2" id="KW-0378">Hydrolase</keyword>
<evidence type="ECO:0000313" key="6">
    <source>
        <dbReference type="Proteomes" id="UP001140091"/>
    </source>
</evidence>
<dbReference type="PANTHER" id="PTHR12121:SF45">
    <property type="entry name" value="NOCTURNIN"/>
    <property type="match status" value="1"/>
</dbReference>
<organism evidence="5 6">
    <name type="scientific">Candolleomyces eurysporus</name>
    <dbReference type="NCBI Taxonomy" id="2828524"/>
    <lineage>
        <taxon>Eukaryota</taxon>
        <taxon>Fungi</taxon>
        <taxon>Dikarya</taxon>
        <taxon>Basidiomycota</taxon>
        <taxon>Agaricomycotina</taxon>
        <taxon>Agaricomycetes</taxon>
        <taxon>Agaricomycetidae</taxon>
        <taxon>Agaricales</taxon>
        <taxon>Agaricineae</taxon>
        <taxon>Psathyrellaceae</taxon>
        <taxon>Candolleomyces</taxon>
    </lineage>
</organism>
<feature type="region of interest" description="Disordered" evidence="3">
    <location>
        <begin position="273"/>
        <end position="294"/>
    </location>
</feature>
<name>A0A9W8J640_9AGAR</name>
<reference evidence="5" key="1">
    <citation type="submission" date="2022-06" db="EMBL/GenBank/DDBJ databases">
        <title>Genome Sequence of Candolleomyces eurysporus.</title>
        <authorList>
            <person name="Buettner E."/>
        </authorList>
    </citation>
    <scope>NUCLEOTIDE SEQUENCE</scope>
    <source>
        <strain evidence="5">VTCC 930004</strain>
    </source>
</reference>
<dbReference type="AlphaFoldDB" id="A0A9W8J640"/>
<gene>
    <name evidence="5" type="ORF">H1R20_g8242</name>
</gene>
<comment type="similarity">
    <text evidence="1">Belongs to the CCR4/nocturin family.</text>
</comment>
<dbReference type="InterPro" id="IPR036691">
    <property type="entry name" value="Endo/exonu/phosph_ase_sf"/>
</dbReference>
<feature type="domain" description="Endonuclease/exonuclease/phosphatase" evidence="4">
    <location>
        <begin position="49"/>
        <end position="422"/>
    </location>
</feature>
<evidence type="ECO:0000259" key="4">
    <source>
        <dbReference type="Pfam" id="PF03372"/>
    </source>
</evidence>
<dbReference type="GO" id="GO:0006139">
    <property type="term" value="P:nucleobase-containing compound metabolic process"/>
    <property type="evidence" value="ECO:0007669"/>
    <property type="project" value="UniProtKB-ARBA"/>
</dbReference>
<dbReference type="SUPFAM" id="SSF56219">
    <property type="entry name" value="DNase I-like"/>
    <property type="match status" value="1"/>
</dbReference>
<dbReference type="InterPro" id="IPR005135">
    <property type="entry name" value="Endo/exonuclease/phosphatase"/>
</dbReference>
<dbReference type="InterPro" id="IPR050410">
    <property type="entry name" value="CCR4/nocturin_mRNA_transcr"/>
</dbReference>
<feature type="non-terminal residue" evidence="5">
    <location>
        <position position="434"/>
    </location>
</feature>
<accession>A0A9W8J640</accession>
<evidence type="ECO:0000256" key="1">
    <source>
        <dbReference type="ARBA" id="ARBA00010774"/>
    </source>
</evidence>
<dbReference type="OrthoDB" id="428734at2759"/>